<dbReference type="STRING" id="6832.A0A553P4J8"/>
<comment type="caution">
    <text evidence="5">The sequence shown here is derived from an EMBL/GenBank/DDBJ whole genome shotgun (WGS) entry which is preliminary data.</text>
</comment>
<dbReference type="PANTHER" id="PTHR23048">
    <property type="entry name" value="MYOSIN LIGHT CHAIN 1, 3"/>
    <property type="match status" value="1"/>
</dbReference>
<dbReference type="PROSITE" id="PS50222">
    <property type="entry name" value="EF_HAND_2"/>
    <property type="match status" value="4"/>
</dbReference>
<dbReference type="Proteomes" id="UP000318571">
    <property type="component" value="Chromosome 7"/>
</dbReference>
<evidence type="ECO:0000313" key="5">
    <source>
        <dbReference type="EMBL" id="TRY72595.1"/>
    </source>
</evidence>
<dbReference type="OMA" id="YEEFYIM"/>
<dbReference type="InterPro" id="IPR002048">
    <property type="entry name" value="EF_hand_dom"/>
</dbReference>
<organism evidence="5 6">
    <name type="scientific">Tigriopus californicus</name>
    <name type="common">Marine copepod</name>
    <dbReference type="NCBI Taxonomy" id="6832"/>
    <lineage>
        <taxon>Eukaryota</taxon>
        <taxon>Metazoa</taxon>
        <taxon>Ecdysozoa</taxon>
        <taxon>Arthropoda</taxon>
        <taxon>Crustacea</taxon>
        <taxon>Multicrustacea</taxon>
        <taxon>Hexanauplia</taxon>
        <taxon>Copepoda</taxon>
        <taxon>Harpacticoida</taxon>
        <taxon>Harpacticidae</taxon>
        <taxon>Tigriopus</taxon>
    </lineage>
</organism>
<sequence>MADILNASQIGEIIDAFREVDSDGDGIIKPNQLGQVLRILGQNPADAEIQDMINEADSDGSGSIEFPEFLLMMAKKVSELQAEDEIREAFKVFDGDGNGYISRLELKAVMMNIGERITDEECEQLVAEADIDGDGQINYEEFYAMMSSVQ</sequence>
<dbReference type="PROSITE" id="PS00018">
    <property type="entry name" value="EF_HAND_1"/>
    <property type="match status" value="3"/>
</dbReference>
<dbReference type="InterPro" id="IPR050230">
    <property type="entry name" value="CALM/Myosin/TropC-like"/>
</dbReference>
<dbReference type="CDD" id="cd00051">
    <property type="entry name" value="EFh"/>
    <property type="match status" value="1"/>
</dbReference>
<feature type="domain" description="EF-hand" evidence="4">
    <location>
        <begin position="8"/>
        <end position="43"/>
    </location>
</feature>
<dbReference type="SMART" id="SM00054">
    <property type="entry name" value="EFh"/>
    <property type="match status" value="4"/>
</dbReference>
<evidence type="ECO:0000313" key="6">
    <source>
        <dbReference type="Proteomes" id="UP000318571"/>
    </source>
</evidence>
<evidence type="ECO:0000256" key="2">
    <source>
        <dbReference type="ARBA" id="ARBA00022837"/>
    </source>
</evidence>
<dbReference type="EMBL" id="VCGU01000008">
    <property type="protein sequence ID" value="TRY72595.1"/>
    <property type="molecule type" value="Genomic_DNA"/>
</dbReference>
<evidence type="ECO:0000256" key="1">
    <source>
        <dbReference type="ARBA" id="ARBA00022737"/>
    </source>
</evidence>
<keyword evidence="1" id="KW-0677">Repeat</keyword>
<name>A0A553P4J8_TIGCA</name>
<feature type="domain" description="EF-hand" evidence="4">
    <location>
        <begin position="117"/>
        <end position="150"/>
    </location>
</feature>
<evidence type="ECO:0000256" key="3">
    <source>
        <dbReference type="ARBA" id="ARBA00037722"/>
    </source>
</evidence>
<accession>A0A553P4J8</accession>
<dbReference type="Pfam" id="PF13499">
    <property type="entry name" value="EF-hand_7"/>
    <property type="match status" value="2"/>
</dbReference>
<comment type="function">
    <text evidence="3">Troponin is the central regulatory protein of striated muscle contraction. Tn consists of three components: Tn-I which is the inhibitor of actomyosin ATPase, Tn-T which contains the binding site for tropomyosin and Tn-C. The binding of calcium to Tn-C abolishes the inhibitory action of Tn on actin filaments.</text>
</comment>
<keyword evidence="2" id="KW-0106">Calcium</keyword>
<proteinExistence type="predicted"/>
<dbReference type="FunFam" id="1.10.238.10:FF:000001">
    <property type="entry name" value="Calmodulin 1"/>
    <property type="match status" value="1"/>
</dbReference>
<dbReference type="PANTHER" id="PTHR23048:SF0">
    <property type="entry name" value="CALMODULIN LIKE 3"/>
    <property type="match status" value="1"/>
</dbReference>
<dbReference type="GO" id="GO:0005509">
    <property type="term" value="F:calcium ion binding"/>
    <property type="evidence" value="ECO:0007669"/>
    <property type="project" value="InterPro"/>
</dbReference>
<gene>
    <name evidence="5" type="ORF">TCAL_10857</name>
</gene>
<dbReference type="SUPFAM" id="SSF47473">
    <property type="entry name" value="EF-hand"/>
    <property type="match status" value="1"/>
</dbReference>
<dbReference type="GO" id="GO:0016460">
    <property type="term" value="C:myosin II complex"/>
    <property type="evidence" value="ECO:0007669"/>
    <property type="project" value="TreeGrafter"/>
</dbReference>
<protein>
    <recommendedName>
        <fullName evidence="4">EF-hand domain-containing protein</fullName>
    </recommendedName>
</protein>
<dbReference type="Gene3D" id="1.10.238.10">
    <property type="entry name" value="EF-hand"/>
    <property type="match status" value="2"/>
</dbReference>
<feature type="domain" description="EF-hand" evidence="4">
    <location>
        <begin position="81"/>
        <end position="116"/>
    </location>
</feature>
<evidence type="ECO:0000259" key="4">
    <source>
        <dbReference type="PROSITE" id="PS50222"/>
    </source>
</evidence>
<keyword evidence="6" id="KW-1185">Reference proteome</keyword>
<dbReference type="InterPro" id="IPR018247">
    <property type="entry name" value="EF_Hand_1_Ca_BS"/>
</dbReference>
<dbReference type="AlphaFoldDB" id="A0A553P4J8"/>
<dbReference type="InterPro" id="IPR011992">
    <property type="entry name" value="EF-hand-dom_pair"/>
</dbReference>
<reference evidence="5 6" key="1">
    <citation type="journal article" date="2018" name="Nat. Ecol. Evol.">
        <title>Genomic signatures of mitonuclear coevolution across populations of Tigriopus californicus.</title>
        <authorList>
            <person name="Barreto F.S."/>
            <person name="Watson E.T."/>
            <person name="Lima T.G."/>
            <person name="Willett C.S."/>
            <person name="Edmands S."/>
            <person name="Li W."/>
            <person name="Burton R.S."/>
        </authorList>
    </citation>
    <scope>NUCLEOTIDE SEQUENCE [LARGE SCALE GENOMIC DNA]</scope>
    <source>
        <strain evidence="5 6">San Diego</strain>
    </source>
</reference>
<feature type="domain" description="EF-hand" evidence="4">
    <location>
        <begin position="44"/>
        <end position="79"/>
    </location>
</feature>